<organism evidence="1 2">
    <name type="scientific">Trifolium medium</name>
    <dbReference type="NCBI Taxonomy" id="97028"/>
    <lineage>
        <taxon>Eukaryota</taxon>
        <taxon>Viridiplantae</taxon>
        <taxon>Streptophyta</taxon>
        <taxon>Embryophyta</taxon>
        <taxon>Tracheophyta</taxon>
        <taxon>Spermatophyta</taxon>
        <taxon>Magnoliopsida</taxon>
        <taxon>eudicotyledons</taxon>
        <taxon>Gunneridae</taxon>
        <taxon>Pentapetalae</taxon>
        <taxon>rosids</taxon>
        <taxon>fabids</taxon>
        <taxon>Fabales</taxon>
        <taxon>Fabaceae</taxon>
        <taxon>Papilionoideae</taxon>
        <taxon>50 kb inversion clade</taxon>
        <taxon>NPAAA clade</taxon>
        <taxon>Hologalegina</taxon>
        <taxon>IRL clade</taxon>
        <taxon>Trifolieae</taxon>
        <taxon>Trifolium</taxon>
    </lineage>
</organism>
<comment type="caution">
    <text evidence="1">The sequence shown here is derived from an EMBL/GenBank/DDBJ whole genome shotgun (WGS) entry which is preliminary data.</text>
</comment>
<dbReference type="EMBL" id="LXQA010764297">
    <property type="protein sequence ID" value="MCI69852.1"/>
    <property type="molecule type" value="Genomic_DNA"/>
</dbReference>
<dbReference type="AlphaFoldDB" id="A0A392U8Z6"/>
<proteinExistence type="predicted"/>
<accession>A0A392U8Z6</accession>
<feature type="non-terminal residue" evidence="1">
    <location>
        <position position="45"/>
    </location>
</feature>
<name>A0A392U8Z6_9FABA</name>
<evidence type="ECO:0000313" key="1">
    <source>
        <dbReference type="EMBL" id="MCI69852.1"/>
    </source>
</evidence>
<sequence>MRRAQPVLRRAQCCCSGCPVFSVICAARRVVFVRDGFFWSLRCAQ</sequence>
<evidence type="ECO:0000313" key="2">
    <source>
        <dbReference type="Proteomes" id="UP000265520"/>
    </source>
</evidence>
<keyword evidence="2" id="KW-1185">Reference proteome</keyword>
<dbReference type="Proteomes" id="UP000265520">
    <property type="component" value="Unassembled WGS sequence"/>
</dbReference>
<protein>
    <submittedName>
        <fullName evidence="1">Uncharacterized protein</fullName>
    </submittedName>
</protein>
<reference evidence="1 2" key="1">
    <citation type="journal article" date="2018" name="Front. Plant Sci.">
        <title>Red Clover (Trifolium pratense) and Zigzag Clover (T. medium) - A Picture of Genomic Similarities and Differences.</title>
        <authorList>
            <person name="Dluhosova J."/>
            <person name="Istvanek J."/>
            <person name="Nedelnik J."/>
            <person name="Repkova J."/>
        </authorList>
    </citation>
    <scope>NUCLEOTIDE SEQUENCE [LARGE SCALE GENOMIC DNA]</scope>
    <source>
        <strain evidence="2">cv. 10/8</strain>
        <tissue evidence="1">Leaf</tissue>
    </source>
</reference>